<dbReference type="Proteomes" id="UP000014680">
    <property type="component" value="Unassembled WGS sequence"/>
</dbReference>
<name>A0A0A1UD07_ENTIV</name>
<dbReference type="AlphaFoldDB" id="A0A0A1UD07"/>
<reference evidence="1 2" key="1">
    <citation type="submission" date="2012-10" db="EMBL/GenBank/DDBJ databases">
        <authorList>
            <person name="Zafar N."/>
            <person name="Inman J."/>
            <person name="Hall N."/>
            <person name="Lorenzi H."/>
            <person name="Caler E."/>
        </authorList>
    </citation>
    <scope>NUCLEOTIDE SEQUENCE [LARGE SCALE GENOMIC DNA]</scope>
    <source>
        <strain evidence="1 2">IP1</strain>
    </source>
</reference>
<gene>
    <name evidence="1" type="ORF">EIN_406530</name>
</gene>
<evidence type="ECO:0000313" key="1">
    <source>
        <dbReference type="EMBL" id="ELP90179.1"/>
    </source>
</evidence>
<dbReference type="GeneID" id="14889156"/>
<proteinExistence type="predicted"/>
<protein>
    <submittedName>
        <fullName evidence="1">Uncharacterized protein</fullName>
    </submittedName>
</protein>
<dbReference type="VEuPathDB" id="AmoebaDB:EIN_406530"/>
<dbReference type="KEGG" id="eiv:EIN_406530"/>
<organism evidence="1 2">
    <name type="scientific">Entamoeba invadens IP1</name>
    <dbReference type="NCBI Taxonomy" id="370355"/>
    <lineage>
        <taxon>Eukaryota</taxon>
        <taxon>Amoebozoa</taxon>
        <taxon>Evosea</taxon>
        <taxon>Archamoebae</taxon>
        <taxon>Mastigamoebida</taxon>
        <taxon>Entamoebidae</taxon>
        <taxon>Entamoeba</taxon>
    </lineage>
</organism>
<evidence type="ECO:0000313" key="2">
    <source>
        <dbReference type="Proteomes" id="UP000014680"/>
    </source>
</evidence>
<sequence>MVEYKSTIDQTYIYCGLDSVSRAIYMTYECNAQYFNRTLNSNTVYTEIIADKVYGTLERNVSCRRPQQCHMFHMKSIILVTKTTLRVILHTRNLSCTSLQMNCFFKRDYNALNPIHRQSLFEINNILKSCFLNEINFFTTERSDCNIMMSGPTQIPLCIRIRDYFKGFDVEQIIVTAPVIDYSYPIHRIFNCKKENVIYVIPAESYKNKQMYQFIGRTENKMVSSTSPIEYHYKTVRVYLKNSTILVLMSSNISRSGLGTYTLRQLNHEYALVLSQ</sequence>
<accession>A0A0A1UD07</accession>
<dbReference type="RefSeq" id="XP_004256950.1">
    <property type="nucleotide sequence ID" value="XM_004256902.1"/>
</dbReference>
<dbReference type="EMBL" id="KB206537">
    <property type="protein sequence ID" value="ELP90179.1"/>
    <property type="molecule type" value="Genomic_DNA"/>
</dbReference>
<keyword evidence="2" id="KW-1185">Reference proteome</keyword>